<feature type="signal peptide" evidence="1">
    <location>
        <begin position="1"/>
        <end position="18"/>
    </location>
</feature>
<dbReference type="EMBL" id="JAVHNR010000001">
    <property type="protein sequence ID" value="KAK6355832.1"/>
    <property type="molecule type" value="Genomic_DNA"/>
</dbReference>
<accession>A0AAN8N765</accession>
<dbReference type="AlphaFoldDB" id="A0AAN8N765"/>
<proteinExistence type="predicted"/>
<feature type="chain" id="PRO_5043018762" evidence="1">
    <location>
        <begin position="19"/>
        <end position="612"/>
    </location>
</feature>
<comment type="caution">
    <text evidence="2">The sequence shown here is derived from an EMBL/GenBank/DDBJ whole genome shotgun (WGS) entry which is preliminary data.</text>
</comment>
<gene>
    <name evidence="2" type="ORF">TWF718_000213</name>
</gene>
<organism evidence="2 3">
    <name type="scientific">Orbilia javanica</name>
    <dbReference type="NCBI Taxonomy" id="47235"/>
    <lineage>
        <taxon>Eukaryota</taxon>
        <taxon>Fungi</taxon>
        <taxon>Dikarya</taxon>
        <taxon>Ascomycota</taxon>
        <taxon>Pezizomycotina</taxon>
        <taxon>Orbiliomycetes</taxon>
        <taxon>Orbiliales</taxon>
        <taxon>Orbiliaceae</taxon>
        <taxon>Orbilia</taxon>
    </lineage>
</organism>
<name>A0AAN8N765_9PEZI</name>
<keyword evidence="1" id="KW-0732">Signal</keyword>
<reference evidence="2 3" key="1">
    <citation type="submission" date="2019-10" db="EMBL/GenBank/DDBJ databases">
        <authorList>
            <person name="Palmer J.M."/>
        </authorList>
    </citation>
    <scope>NUCLEOTIDE SEQUENCE [LARGE SCALE GENOMIC DNA]</scope>
    <source>
        <strain evidence="2 3">TWF718</strain>
    </source>
</reference>
<protein>
    <submittedName>
        <fullName evidence="2">Uncharacterized protein</fullName>
    </submittedName>
</protein>
<evidence type="ECO:0000313" key="2">
    <source>
        <dbReference type="EMBL" id="KAK6355832.1"/>
    </source>
</evidence>
<keyword evidence="3" id="KW-1185">Reference proteome</keyword>
<evidence type="ECO:0000256" key="1">
    <source>
        <dbReference type="SAM" id="SignalP"/>
    </source>
</evidence>
<sequence>MLVLFSVFLIFITSCSHAFLLAQTFQPFPGGEVNRNPTVEIEIFEEPEAYPEIISSTPNARPLRRCNPRTNYSKWNRASNAKAGGRWDKMGDPTTIRYLAAVNWGDTLPLEAIAFYSTATCAENSLAMVIRFFEDEDTAQIVQLTESYIPKKLSAWQAISISNSSAEYSNPEVSALASSMVPGSVLIPPRGKASLKLENELNTNQVYCTGLVHRAIFYSYNIANLRAAGIFDVRNLMLRVKDQIRSSEIPETRKYHFQCIPVPQTEPFGEIGQNTGIHSNPIQIPGSPIVSKGDRMVNSIIASDYAWDEGLDLEHKRLPEEVVNDILDLDRFDGRQRLPTMLKVAVGRLTGNQLDRAIRPKRDPAIGAADLDIMQAEEEEREENDPNVIVIPRKTRRPRVETLPRFRQTPGKISKKIANLLGVDSEDPSTYIGIDTQLLGSQNEFMPKKNKDNRLQQDYVFEDELNGIVQNYIYRTELNKLIKDLSLEGRLRKMKGLEAGKEEKSLESLPKKEEYNPAQISWGSDVEEIIKEEGNNNFVEAGDTADDNLEAVLPSTNAQADTKDEDDGSMRAQYVEEIEAKEEDPQTGEYTGVDSSVKVEYGGSEMKEEEPV</sequence>
<evidence type="ECO:0000313" key="3">
    <source>
        <dbReference type="Proteomes" id="UP001313282"/>
    </source>
</evidence>
<dbReference type="Proteomes" id="UP001313282">
    <property type="component" value="Unassembled WGS sequence"/>
</dbReference>